<comment type="caution">
    <text evidence="1">The sequence shown here is derived from an EMBL/GenBank/DDBJ whole genome shotgun (WGS) entry which is preliminary data.</text>
</comment>
<dbReference type="AlphaFoldDB" id="A0A9Q0FZR6"/>
<reference evidence="1" key="1">
    <citation type="submission" date="2022-02" db="EMBL/GenBank/DDBJ databases">
        <authorList>
            <person name="Henning P.M."/>
            <person name="McCubbin A.G."/>
            <person name="Shore J.S."/>
        </authorList>
    </citation>
    <scope>NUCLEOTIDE SEQUENCE</scope>
    <source>
        <strain evidence="1">F60SS</strain>
        <tissue evidence="1">Leaves</tissue>
    </source>
</reference>
<evidence type="ECO:0000313" key="2">
    <source>
        <dbReference type="Proteomes" id="UP001141552"/>
    </source>
</evidence>
<proteinExistence type="predicted"/>
<dbReference type="Proteomes" id="UP001141552">
    <property type="component" value="Unassembled WGS sequence"/>
</dbReference>
<dbReference type="InterPro" id="IPR006462">
    <property type="entry name" value="MS5"/>
</dbReference>
<reference evidence="1" key="2">
    <citation type="journal article" date="2023" name="Plants (Basel)">
        <title>Annotation of the Turnera subulata (Passifloraceae) Draft Genome Reveals the S-Locus Evolved after the Divergence of Turneroideae from Passifloroideae in a Stepwise Manner.</title>
        <authorList>
            <person name="Henning P.M."/>
            <person name="Roalson E.H."/>
            <person name="Mir W."/>
            <person name="McCubbin A.G."/>
            <person name="Shore J.S."/>
        </authorList>
    </citation>
    <scope>NUCLEOTIDE SEQUENCE</scope>
    <source>
        <strain evidence="1">F60SS</strain>
    </source>
</reference>
<gene>
    <name evidence="1" type="ORF">Tsubulata_006105</name>
</gene>
<dbReference type="PANTHER" id="PTHR31260">
    <property type="entry name" value="CYSTATIN/MONELLIN SUPERFAMILY PROTEIN"/>
    <property type="match status" value="1"/>
</dbReference>
<protein>
    <submittedName>
        <fullName evidence="1">Uncharacterized protein</fullName>
    </submittedName>
</protein>
<organism evidence="1 2">
    <name type="scientific">Turnera subulata</name>
    <dbReference type="NCBI Taxonomy" id="218843"/>
    <lineage>
        <taxon>Eukaryota</taxon>
        <taxon>Viridiplantae</taxon>
        <taxon>Streptophyta</taxon>
        <taxon>Embryophyta</taxon>
        <taxon>Tracheophyta</taxon>
        <taxon>Spermatophyta</taxon>
        <taxon>Magnoliopsida</taxon>
        <taxon>eudicotyledons</taxon>
        <taxon>Gunneridae</taxon>
        <taxon>Pentapetalae</taxon>
        <taxon>rosids</taxon>
        <taxon>fabids</taxon>
        <taxon>Malpighiales</taxon>
        <taxon>Passifloraceae</taxon>
        <taxon>Turnera</taxon>
    </lineage>
</organism>
<accession>A0A9Q0FZR6</accession>
<evidence type="ECO:0000313" key="1">
    <source>
        <dbReference type="EMBL" id="KAJ4840566.1"/>
    </source>
</evidence>
<keyword evidence="2" id="KW-1185">Reference proteome</keyword>
<dbReference type="PANTHER" id="PTHR31260:SF28">
    <property type="entry name" value="CYSTATIN DOMAIN PROTEIN"/>
    <property type="match status" value="1"/>
</dbReference>
<dbReference type="EMBL" id="JAKUCV010003018">
    <property type="protein sequence ID" value="KAJ4840566.1"/>
    <property type="molecule type" value="Genomic_DNA"/>
</dbReference>
<name>A0A9Q0FZR6_9ROSI</name>
<sequence>MWLSKAAVTAAGWFGSRGSMVSNNTVQQIKPVIRIMPAAAPAASIHASPPDYISEWDRKRPIPLPCLPESLEHGGNLADGITFAKHSYPPTWSLDDESGRQKISQDWGIWVPPTDADIHKFFYDMEHRHIVGPSYRAIFTPPYRQVLIPYFQEIRNSWGFEVSSYPDYRLLEIIRPAHEVFGGSPDDYTSAIQPPSEHLTVSLGEMKSGKWQVGLAFLSALHYLTAITGHKHEAVEVLRANRYQGDESHFYLTFTARNMSTGATQTFQALLYRSTLSTDLRLSLYYIRLKPDNPL</sequence>